<evidence type="ECO:0000259" key="7">
    <source>
        <dbReference type="PROSITE" id="PS50109"/>
    </source>
</evidence>
<evidence type="ECO:0000256" key="1">
    <source>
        <dbReference type="ARBA" id="ARBA00000085"/>
    </source>
</evidence>
<dbReference type="SMART" id="SM00448">
    <property type="entry name" value="REC"/>
    <property type="match status" value="2"/>
</dbReference>
<dbReference type="InterPro" id="IPR011006">
    <property type="entry name" value="CheY-like_superfamily"/>
</dbReference>
<evidence type="ECO:0000313" key="11">
    <source>
        <dbReference type="Proteomes" id="UP000006034"/>
    </source>
</evidence>
<sequence>MEWNWILEEYDDMVYVSDLNNYELLYVNRAGLDMFHLSREELFSGKKYLCYEIFHGRNTPCPFCTNNYLKDSGFYEWEHYNEQLGKTYLLKDRKVLWDGRESRIEFVFDVSKYKNKLDKQGKQQAAMLRSLPGGIARLDARDERTILWYGSEFLSIIGYTEEQFKEELQSQCLYVYPEDMEQAEAAMHEAKETGRSSIMQGRIVTRSGKIRHLTITFSYMDGKDSEDGIPSYYSLGIDVTETVERQRLQQQALEDACRVAKHANQGKTEFLSRMSHDIRTPMNAIVGMTAIAGAHIEDTQKVRDCLKKINTSSKHLLNLINEVLDMSKIESGRLDVRANDFSLSNLVQNVFEVCRPMIIEKGHHLTMNISKVRHEGLYGDESRLQQVLVNILSNAVKYTPAGGRLHFSIEEKPTHAEGASVFYFTFEDNGIGMSEEFVGRIFEPFSRAEDSRISKIQGTGLGMAISQNIIHMMNGEITVDSTLGKGSRFTVSVALKFWDAEDGEHPVLTDLPVLVVDDERDVCEYASLLLKEVGMRAFWVLSGQEAVAEIVRAHEERDDYFAVILDWKMPDMDGLDTAREIRRRVGPDLPIIMLSGYDCSDVGADFLAAGVDVFIMKPLFKSNMVHLLRNFAEDRGCGHASAVPRPEGQRLDGLHVLLVEDNEINQEIAKELLLMEGASVDVADNGEQALNIFARSEEGYYQLVLMDIQMPVMDGYTATAALRSLRRDDAKTAIILAMTANVFSDDVIKAEASGMNGHISKPFDPDKLYAMIAASCYKKRG</sequence>
<dbReference type="PROSITE" id="PS50110">
    <property type="entry name" value="RESPONSE_REGULATORY"/>
    <property type="match status" value="2"/>
</dbReference>
<evidence type="ECO:0000256" key="6">
    <source>
        <dbReference type="PROSITE-ProRule" id="PRU00169"/>
    </source>
</evidence>
<dbReference type="AlphaFoldDB" id="E5Y8X8"/>
<dbReference type="SMART" id="SM00387">
    <property type="entry name" value="HATPase_c"/>
    <property type="match status" value="1"/>
</dbReference>
<evidence type="ECO:0000256" key="3">
    <source>
        <dbReference type="ARBA" id="ARBA00022553"/>
    </source>
</evidence>
<dbReference type="eggNOG" id="COG0642">
    <property type="taxonomic scope" value="Bacteria"/>
</dbReference>
<dbReference type="PROSITE" id="PS50112">
    <property type="entry name" value="PAS"/>
    <property type="match status" value="1"/>
</dbReference>
<protein>
    <recommendedName>
        <fullName evidence="2">histidine kinase</fullName>
        <ecNumber evidence="2">2.7.13.3</ecNumber>
    </recommendedName>
</protein>
<dbReference type="InterPro" id="IPR000014">
    <property type="entry name" value="PAS"/>
</dbReference>
<feature type="domain" description="Histidine kinase" evidence="7">
    <location>
        <begin position="273"/>
        <end position="497"/>
    </location>
</feature>
<dbReference type="Gene3D" id="3.30.565.10">
    <property type="entry name" value="Histidine kinase-like ATPase, C-terminal domain"/>
    <property type="match status" value="1"/>
</dbReference>
<dbReference type="Gene3D" id="1.10.287.130">
    <property type="match status" value="1"/>
</dbReference>
<dbReference type="CDD" id="cd00156">
    <property type="entry name" value="REC"/>
    <property type="match status" value="1"/>
</dbReference>
<gene>
    <name evidence="10" type="ORF">HMPREF0179_02646</name>
</gene>
<dbReference type="CDD" id="cd00130">
    <property type="entry name" value="PAS"/>
    <property type="match status" value="1"/>
</dbReference>
<dbReference type="InterPro" id="IPR003594">
    <property type="entry name" value="HATPase_dom"/>
</dbReference>
<feature type="domain" description="Response regulatory" evidence="8">
    <location>
        <begin position="512"/>
        <end position="632"/>
    </location>
</feature>
<dbReference type="InterPro" id="IPR036890">
    <property type="entry name" value="HATPase_C_sf"/>
</dbReference>
<dbReference type="InterPro" id="IPR003661">
    <property type="entry name" value="HisK_dim/P_dom"/>
</dbReference>
<feature type="modified residue" description="4-aspartylphosphate" evidence="6">
    <location>
        <position position="707"/>
    </location>
</feature>
<evidence type="ECO:0000256" key="5">
    <source>
        <dbReference type="ARBA" id="ARBA00022777"/>
    </source>
</evidence>
<dbReference type="SMART" id="SM00091">
    <property type="entry name" value="PAS"/>
    <property type="match status" value="2"/>
</dbReference>
<dbReference type="Pfam" id="PF08447">
    <property type="entry name" value="PAS_3"/>
    <property type="match status" value="1"/>
</dbReference>
<dbReference type="Pfam" id="PF02518">
    <property type="entry name" value="HATPase_c"/>
    <property type="match status" value="1"/>
</dbReference>
<dbReference type="EMBL" id="ADCP02000001">
    <property type="protein sequence ID" value="EFV43527.1"/>
    <property type="molecule type" value="Genomic_DNA"/>
</dbReference>
<dbReference type="CDD" id="cd00082">
    <property type="entry name" value="HisKA"/>
    <property type="match status" value="1"/>
</dbReference>
<dbReference type="GO" id="GO:0005886">
    <property type="term" value="C:plasma membrane"/>
    <property type="evidence" value="ECO:0007669"/>
    <property type="project" value="TreeGrafter"/>
</dbReference>
<evidence type="ECO:0000256" key="2">
    <source>
        <dbReference type="ARBA" id="ARBA00012438"/>
    </source>
</evidence>
<dbReference type="Gene3D" id="3.30.450.20">
    <property type="entry name" value="PAS domain"/>
    <property type="match status" value="1"/>
</dbReference>
<dbReference type="SUPFAM" id="SSF55785">
    <property type="entry name" value="PYP-like sensor domain (PAS domain)"/>
    <property type="match status" value="2"/>
</dbReference>
<dbReference type="Pfam" id="PF13188">
    <property type="entry name" value="PAS_8"/>
    <property type="match status" value="1"/>
</dbReference>
<dbReference type="PANTHER" id="PTHR43047">
    <property type="entry name" value="TWO-COMPONENT HISTIDINE PROTEIN KINASE"/>
    <property type="match status" value="1"/>
</dbReference>
<comment type="catalytic activity">
    <reaction evidence="1">
        <text>ATP + protein L-histidine = ADP + protein N-phospho-L-histidine.</text>
        <dbReference type="EC" id="2.7.13.3"/>
    </reaction>
</comment>
<dbReference type="STRING" id="563192.HMPREF0179_02646"/>
<evidence type="ECO:0000256" key="4">
    <source>
        <dbReference type="ARBA" id="ARBA00022679"/>
    </source>
</evidence>
<dbReference type="eggNOG" id="COG2205">
    <property type="taxonomic scope" value="Bacteria"/>
</dbReference>
<dbReference type="SUPFAM" id="SSF47384">
    <property type="entry name" value="Homodimeric domain of signal transducing histidine kinase"/>
    <property type="match status" value="1"/>
</dbReference>
<organism evidence="10 11">
    <name type="scientific">Bilophila wadsworthia (strain 3_1_6)</name>
    <dbReference type="NCBI Taxonomy" id="563192"/>
    <lineage>
        <taxon>Bacteria</taxon>
        <taxon>Pseudomonadati</taxon>
        <taxon>Thermodesulfobacteriota</taxon>
        <taxon>Desulfovibrionia</taxon>
        <taxon>Desulfovibrionales</taxon>
        <taxon>Desulfovibrionaceae</taxon>
        <taxon>Bilophila</taxon>
    </lineage>
</organism>
<dbReference type="SUPFAM" id="SSF55874">
    <property type="entry name" value="ATPase domain of HSP90 chaperone/DNA topoisomerase II/histidine kinase"/>
    <property type="match status" value="1"/>
</dbReference>
<dbReference type="Pfam" id="PF00512">
    <property type="entry name" value="HisKA"/>
    <property type="match status" value="1"/>
</dbReference>
<dbReference type="GeneID" id="78084954"/>
<keyword evidence="5" id="KW-0418">Kinase</keyword>
<dbReference type="InterPro" id="IPR035965">
    <property type="entry name" value="PAS-like_dom_sf"/>
</dbReference>
<keyword evidence="4" id="KW-0808">Transferase</keyword>
<keyword evidence="3 6" id="KW-0597">Phosphoprotein</keyword>
<dbReference type="FunFam" id="3.30.565.10:FF:000010">
    <property type="entry name" value="Sensor histidine kinase RcsC"/>
    <property type="match status" value="1"/>
</dbReference>
<accession>E5Y8X8</accession>
<dbReference type="Proteomes" id="UP000006034">
    <property type="component" value="Unassembled WGS sequence"/>
</dbReference>
<dbReference type="InterPro" id="IPR036097">
    <property type="entry name" value="HisK_dim/P_sf"/>
</dbReference>
<dbReference type="GO" id="GO:0000155">
    <property type="term" value="F:phosphorelay sensor kinase activity"/>
    <property type="evidence" value="ECO:0007669"/>
    <property type="project" value="InterPro"/>
</dbReference>
<keyword evidence="11" id="KW-1185">Reference proteome</keyword>
<feature type="domain" description="PAS" evidence="9">
    <location>
        <begin position="120"/>
        <end position="194"/>
    </location>
</feature>
<dbReference type="InterPro" id="IPR004358">
    <property type="entry name" value="Sig_transdc_His_kin-like_C"/>
</dbReference>
<dbReference type="Pfam" id="PF00072">
    <property type="entry name" value="Response_reg"/>
    <property type="match status" value="2"/>
</dbReference>
<dbReference type="RefSeq" id="WP_005028639.1">
    <property type="nucleotide sequence ID" value="NZ_KE150238.1"/>
</dbReference>
<dbReference type="InterPro" id="IPR001789">
    <property type="entry name" value="Sig_transdc_resp-reg_receiver"/>
</dbReference>
<dbReference type="eggNOG" id="COG0745">
    <property type="taxonomic scope" value="Bacteria"/>
</dbReference>
<dbReference type="PRINTS" id="PR00344">
    <property type="entry name" value="BCTRLSENSOR"/>
</dbReference>
<dbReference type="EC" id="2.7.13.3" evidence="2"/>
<reference evidence="10 11" key="1">
    <citation type="submission" date="2010-10" db="EMBL/GenBank/DDBJ databases">
        <authorList>
            <consortium name="The Broad Institute Genome Sequencing Platform"/>
            <person name="Ward D."/>
            <person name="Earl A."/>
            <person name="Feldgarden M."/>
            <person name="Young S.K."/>
            <person name="Gargeya S."/>
            <person name="Zeng Q."/>
            <person name="Alvarado L."/>
            <person name="Berlin A."/>
            <person name="Bochicchio J."/>
            <person name="Chapman S.B."/>
            <person name="Chen Z."/>
            <person name="Freedman E."/>
            <person name="Gellesch M."/>
            <person name="Goldberg J."/>
            <person name="Griggs A."/>
            <person name="Gujja S."/>
            <person name="Heilman E."/>
            <person name="Heiman D."/>
            <person name="Howarth C."/>
            <person name="Mehta T."/>
            <person name="Neiman D."/>
            <person name="Pearson M."/>
            <person name="Roberts A."/>
            <person name="Saif S."/>
            <person name="Shea T."/>
            <person name="Shenoy N."/>
            <person name="Sisk P."/>
            <person name="Stolte C."/>
            <person name="Sykes S."/>
            <person name="White J."/>
            <person name="Yandava C."/>
            <person name="Allen-Vercoe E."/>
            <person name="Sibley C."/>
            <person name="Ambrose C.E."/>
            <person name="Strauss J."/>
            <person name="Daigneault M."/>
            <person name="Haas B."/>
            <person name="Nusbaum C."/>
            <person name="Birren B."/>
        </authorList>
    </citation>
    <scope>NUCLEOTIDE SEQUENCE [LARGE SCALE GENOMIC DNA]</scope>
    <source>
        <strain evidence="10 11">3_1_6</strain>
    </source>
</reference>
<evidence type="ECO:0000259" key="8">
    <source>
        <dbReference type="PROSITE" id="PS50110"/>
    </source>
</evidence>
<proteinExistence type="predicted"/>
<dbReference type="InterPro" id="IPR005467">
    <property type="entry name" value="His_kinase_dom"/>
</dbReference>
<reference evidence="10 11" key="2">
    <citation type="submission" date="2013-04" db="EMBL/GenBank/DDBJ databases">
        <title>The Genome Sequence of Bilophila wadsworthia 3_1_6.</title>
        <authorList>
            <consortium name="The Broad Institute Genomics Platform"/>
            <person name="Earl A."/>
            <person name="Ward D."/>
            <person name="Feldgarden M."/>
            <person name="Gevers D."/>
            <person name="Sibley C."/>
            <person name="Strauss J."/>
            <person name="Allen-Vercoe E."/>
            <person name="Walker B."/>
            <person name="Young S."/>
            <person name="Zeng Q."/>
            <person name="Gargeya S."/>
            <person name="Fitzgerald M."/>
            <person name="Haas B."/>
            <person name="Abouelleil A."/>
            <person name="Allen A.W."/>
            <person name="Alvarado L."/>
            <person name="Arachchi H.M."/>
            <person name="Berlin A.M."/>
            <person name="Chapman S.B."/>
            <person name="Gainer-Dewar J."/>
            <person name="Goldberg J."/>
            <person name="Griggs A."/>
            <person name="Gujja S."/>
            <person name="Hansen M."/>
            <person name="Howarth C."/>
            <person name="Imamovic A."/>
            <person name="Ireland A."/>
            <person name="Larimer J."/>
            <person name="McCowan C."/>
            <person name="Murphy C."/>
            <person name="Pearson M."/>
            <person name="Poon T.W."/>
            <person name="Priest M."/>
            <person name="Roberts A."/>
            <person name="Saif S."/>
            <person name="Shea T."/>
            <person name="Sisk P."/>
            <person name="Sykes S."/>
            <person name="Wortman J."/>
            <person name="Nusbaum C."/>
            <person name="Birren B."/>
        </authorList>
    </citation>
    <scope>NUCLEOTIDE SEQUENCE [LARGE SCALE GENOMIC DNA]</scope>
    <source>
        <strain evidence="10 11">3_1_6</strain>
    </source>
</reference>
<comment type="caution">
    <text evidence="10">The sequence shown here is derived from an EMBL/GenBank/DDBJ whole genome shotgun (WGS) entry which is preliminary data.</text>
</comment>
<feature type="domain" description="Response regulatory" evidence="8">
    <location>
        <begin position="655"/>
        <end position="776"/>
    </location>
</feature>
<dbReference type="SMART" id="SM00388">
    <property type="entry name" value="HisKA"/>
    <property type="match status" value="1"/>
</dbReference>
<evidence type="ECO:0000259" key="9">
    <source>
        <dbReference type="PROSITE" id="PS50112"/>
    </source>
</evidence>
<feature type="modified residue" description="4-aspartylphosphate" evidence="6">
    <location>
        <position position="566"/>
    </location>
</feature>
<name>E5Y8X8_BILW3</name>
<dbReference type="Gene3D" id="3.40.50.2300">
    <property type="match status" value="2"/>
</dbReference>
<dbReference type="PANTHER" id="PTHR43047:SF72">
    <property type="entry name" value="OSMOSENSING HISTIDINE PROTEIN KINASE SLN1"/>
    <property type="match status" value="1"/>
</dbReference>
<dbReference type="HOGENOM" id="CLU_000445_114_15_7"/>
<dbReference type="PROSITE" id="PS50109">
    <property type="entry name" value="HIS_KIN"/>
    <property type="match status" value="1"/>
</dbReference>
<dbReference type="SUPFAM" id="SSF52172">
    <property type="entry name" value="CheY-like"/>
    <property type="match status" value="2"/>
</dbReference>
<dbReference type="InterPro" id="IPR013655">
    <property type="entry name" value="PAS_fold_3"/>
</dbReference>
<dbReference type="GO" id="GO:0009927">
    <property type="term" value="F:histidine phosphotransfer kinase activity"/>
    <property type="evidence" value="ECO:0007669"/>
    <property type="project" value="TreeGrafter"/>
</dbReference>
<dbReference type="CDD" id="cd17546">
    <property type="entry name" value="REC_hyHK_CKI1_RcsC-like"/>
    <property type="match status" value="1"/>
</dbReference>
<evidence type="ECO:0000313" key="10">
    <source>
        <dbReference type="EMBL" id="EFV43527.1"/>
    </source>
</evidence>
<dbReference type="OrthoDB" id="5468627at2"/>